<evidence type="ECO:0000313" key="2">
    <source>
        <dbReference type="Proteomes" id="UP000004080"/>
    </source>
</evidence>
<accession>I8J4H6</accession>
<organism evidence="1 2">
    <name type="scientific">Fictibacillus macauensis ZFHKF-1</name>
    <dbReference type="NCBI Taxonomy" id="1196324"/>
    <lineage>
        <taxon>Bacteria</taxon>
        <taxon>Bacillati</taxon>
        <taxon>Bacillota</taxon>
        <taxon>Bacilli</taxon>
        <taxon>Bacillales</taxon>
        <taxon>Fictibacillaceae</taxon>
        <taxon>Fictibacillus</taxon>
    </lineage>
</organism>
<reference evidence="1 2" key="1">
    <citation type="journal article" date="2012" name="J. Bacteriol.">
        <title>Genome of Bacillus macauensis ZFHKF-1, a Long-Chain-Forming Bacterium.</title>
        <authorList>
            <person name="Cai L."/>
            <person name="Zhang T."/>
        </authorList>
    </citation>
    <scope>NUCLEOTIDE SEQUENCE [LARGE SCALE GENOMIC DNA]</scope>
    <source>
        <strain evidence="1 2">ZFHKF-1</strain>
    </source>
</reference>
<dbReference type="Proteomes" id="UP000004080">
    <property type="component" value="Unassembled WGS sequence"/>
</dbReference>
<sequence>MAYPATFRDLLLSLVGKNVTITTNTSLAEGLLVTVADDVVQLVETVVGYENETKRVVIPIASINYIRSKN</sequence>
<name>I8J4H6_9BACL</name>
<dbReference type="AlphaFoldDB" id="I8J4H6"/>
<dbReference type="PATRIC" id="fig|1196324.3.peg.782"/>
<dbReference type="EMBL" id="AKKV01000020">
    <property type="protein sequence ID" value="EIT86676.1"/>
    <property type="molecule type" value="Genomic_DNA"/>
</dbReference>
<dbReference type="STRING" id="1196324.A374_03859"/>
<evidence type="ECO:0008006" key="3">
    <source>
        <dbReference type="Google" id="ProtNLM"/>
    </source>
</evidence>
<protein>
    <recommendedName>
        <fullName evidence="3">DUF2642 domain-containing protein</fullName>
    </recommendedName>
</protein>
<keyword evidence="2" id="KW-1185">Reference proteome</keyword>
<dbReference type="RefSeq" id="WP_007200871.1">
    <property type="nucleotide sequence ID" value="NZ_AKKV01000020.1"/>
</dbReference>
<proteinExistence type="predicted"/>
<comment type="caution">
    <text evidence="1">The sequence shown here is derived from an EMBL/GenBank/DDBJ whole genome shotgun (WGS) entry which is preliminary data.</text>
</comment>
<gene>
    <name evidence="1" type="ORF">A374_03859</name>
</gene>
<evidence type="ECO:0000313" key="1">
    <source>
        <dbReference type="EMBL" id="EIT86676.1"/>
    </source>
</evidence>